<evidence type="ECO:0000313" key="2">
    <source>
        <dbReference type="Proteomes" id="UP000241394"/>
    </source>
</evidence>
<dbReference type="InParanoid" id="A0A2R6RT27"/>
<dbReference type="AlphaFoldDB" id="A0A2R6RT27"/>
<proteinExistence type="predicted"/>
<dbReference type="OrthoDB" id="1706211at2759"/>
<dbReference type="Gramene" id="PSS33157">
    <property type="protein sequence ID" value="PSS33157"/>
    <property type="gene ID" value="CEY00_Acc03543"/>
</dbReference>
<reference evidence="1 2" key="1">
    <citation type="submission" date="2017-07" db="EMBL/GenBank/DDBJ databases">
        <title>An improved, manually edited Actinidia chinensis var. chinensis (kiwifruit) genome highlights the challenges associated with draft genomes and gene prediction in plants.</title>
        <authorList>
            <person name="Pilkington S."/>
            <person name="Crowhurst R."/>
            <person name="Hilario E."/>
            <person name="Nardozza S."/>
            <person name="Fraser L."/>
            <person name="Peng Y."/>
            <person name="Gunaseelan K."/>
            <person name="Simpson R."/>
            <person name="Tahir J."/>
            <person name="Deroles S."/>
            <person name="Templeton K."/>
            <person name="Luo Z."/>
            <person name="Davy M."/>
            <person name="Cheng C."/>
            <person name="Mcneilage M."/>
            <person name="Scaglione D."/>
            <person name="Liu Y."/>
            <person name="Zhang Q."/>
            <person name="Datson P."/>
            <person name="De Silva N."/>
            <person name="Gardiner S."/>
            <person name="Bassett H."/>
            <person name="Chagne D."/>
            <person name="Mccallum J."/>
            <person name="Dzierzon H."/>
            <person name="Deng C."/>
            <person name="Wang Y.-Y."/>
            <person name="Barron N."/>
            <person name="Manako K."/>
            <person name="Bowen J."/>
            <person name="Foster T."/>
            <person name="Erridge Z."/>
            <person name="Tiffin H."/>
            <person name="Waite C."/>
            <person name="Davies K."/>
            <person name="Grierson E."/>
            <person name="Laing W."/>
            <person name="Kirk R."/>
            <person name="Chen X."/>
            <person name="Wood M."/>
            <person name="Montefiori M."/>
            <person name="Brummell D."/>
            <person name="Schwinn K."/>
            <person name="Catanach A."/>
            <person name="Fullerton C."/>
            <person name="Li D."/>
            <person name="Meiyalaghan S."/>
            <person name="Nieuwenhuizen N."/>
            <person name="Read N."/>
            <person name="Prakash R."/>
            <person name="Hunter D."/>
            <person name="Zhang H."/>
            <person name="Mckenzie M."/>
            <person name="Knabel M."/>
            <person name="Harris A."/>
            <person name="Allan A."/>
            <person name="Chen A."/>
            <person name="Janssen B."/>
            <person name="Plunkett B."/>
            <person name="Dwamena C."/>
            <person name="Voogd C."/>
            <person name="Leif D."/>
            <person name="Lafferty D."/>
            <person name="Souleyre E."/>
            <person name="Varkonyi-Gasic E."/>
            <person name="Gambi F."/>
            <person name="Hanley J."/>
            <person name="Yao J.-L."/>
            <person name="Cheung J."/>
            <person name="David K."/>
            <person name="Warren B."/>
            <person name="Marsh K."/>
            <person name="Snowden K."/>
            <person name="Lin-Wang K."/>
            <person name="Brian L."/>
            <person name="Martinez-Sanchez M."/>
            <person name="Wang M."/>
            <person name="Ileperuma N."/>
            <person name="Macnee N."/>
            <person name="Campin R."/>
            <person name="Mcatee P."/>
            <person name="Drummond R."/>
            <person name="Espley R."/>
            <person name="Ireland H."/>
            <person name="Wu R."/>
            <person name="Atkinson R."/>
            <person name="Karunairetnam S."/>
            <person name="Bulley S."/>
            <person name="Chunkath S."/>
            <person name="Hanley Z."/>
            <person name="Storey R."/>
            <person name="Thrimawithana A."/>
            <person name="Thomson S."/>
            <person name="David C."/>
            <person name="Testolin R."/>
        </authorList>
    </citation>
    <scope>NUCLEOTIDE SEQUENCE [LARGE SCALE GENOMIC DNA]</scope>
    <source>
        <strain evidence="2">cv. Red5</strain>
        <tissue evidence="1">Young leaf</tissue>
    </source>
</reference>
<protein>
    <submittedName>
        <fullName evidence="1">GATA zinc finger domain-containing protein</fullName>
    </submittedName>
</protein>
<name>A0A2R6RT27_ACTCC</name>
<comment type="caution">
    <text evidence="1">The sequence shown here is derived from an EMBL/GenBank/DDBJ whole genome shotgun (WGS) entry which is preliminary data.</text>
</comment>
<reference evidence="2" key="2">
    <citation type="journal article" date="2018" name="BMC Genomics">
        <title>A manually annotated Actinidia chinensis var. chinensis (kiwifruit) genome highlights the challenges associated with draft genomes and gene prediction in plants.</title>
        <authorList>
            <person name="Pilkington S.M."/>
            <person name="Crowhurst R."/>
            <person name="Hilario E."/>
            <person name="Nardozza S."/>
            <person name="Fraser L."/>
            <person name="Peng Y."/>
            <person name="Gunaseelan K."/>
            <person name="Simpson R."/>
            <person name="Tahir J."/>
            <person name="Deroles S.C."/>
            <person name="Templeton K."/>
            <person name="Luo Z."/>
            <person name="Davy M."/>
            <person name="Cheng C."/>
            <person name="McNeilage M."/>
            <person name="Scaglione D."/>
            <person name="Liu Y."/>
            <person name="Zhang Q."/>
            <person name="Datson P."/>
            <person name="De Silva N."/>
            <person name="Gardiner S.E."/>
            <person name="Bassett H."/>
            <person name="Chagne D."/>
            <person name="McCallum J."/>
            <person name="Dzierzon H."/>
            <person name="Deng C."/>
            <person name="Wang Y.Y."/>
            <person name="Barron L."/>
            <person name="Manako K."/>
            <person name="Bowen J."/>
            <person name="Foster T.M."/>
            <person name="Erridge Z.A."/>
            <person name="Tiffin H."/>
            <person name="Waite C.N."/>
            <person name="Davies K.M."/>
            <person name="Grierson E.P."/>
            <person name="Laing W.A."/>
            <person name="Kirk R."/>
            <person name="Chen X."/>
            <person name="Wood M."/>
            <person name="Montefiori M."/>
            <person name="Brummell D.A."/>
            <person name="Schwinn K.E."/>
            <person name="Catanach A."/>
            <person name="Fullerton C."/>
            <person name="Li D."/>
            <person name="Meiyalaghan S."/>
            <person name="Nieuwenhuizen N."/>
            <person name="Read N."/>
            <person name="Prakash R."/>
            <person name="Hunter D."/>
            <person name="Zhang H."/>
            <person name="McKenzie M."/>
            <person name="Knabel M."/>
            <person name="Harris A."/>
            <person name="Allan A.C."/>
            <person name="Gleave A."/>
            <person name="Chen A."/>
            <person name="Janssen B.J."/>
            <person name="Plunkett B."/>
            <person name="Ampomah-Dwamena C."/>
            <person name="Voogd C."/>
            <person name="Leif D."/>
            <person name="Lafferty D."/>
            <person name="Souleyre E.J.F."/>
            <person name="Varkonyi-Gasic E."/>
            <person name="Gambi F."/>
            <person name="Hanley J."/>
            <person name="Yao J.L."/>
            <person name="Cheung J."/>
            <person name="David K.M."/>
            <person name="Warren B."/>
            <person name="Marsh K."/>
            <person name="Snowden K.C."/>
            <person name="Lin-Wang K."/>
            <person name="Brian L."/>
            <person name="Martinez-Sanchez M."/>
            <person name="Wang M."/>
            <person name="Ileperuma N."/>
            <person name="Macnee N."/>
            <person name="Campin R."/>
            <person name="McAtee P."/>
            <person name="Drummond R.S.M."/>
            <person name="Espley R.V."/>
            <person name="Ireland H.S."/>
            <person name="Wu R."/>
            <person name="Atkinson R.G."/>
            <person name="Karunairetnam S."/>
            <person name="Bulley S."/>
            <person name="Chunkath S."/>
            <person name="Hanley Z."/>
            <person name="Storey R."/>
            <person name="Thrimawithana A.H."/>
            <person name="Thomson S."/>
            <person name="David C."/>
            <person name="Testolin R."/>
            <person name="Huang H."/>
            <person name="Hellens R.P."/>
            <person name="Schaffer R.J."/>
        </authorList>
    </citation>
    <scope>NUCLEOTIDE SEQUENCE [LARGE SCALE GENOMIC DNA]</scope>
    <source>
        <strain evidence="2">cv. Red5</strain>
    </source>
</reference>
<gene>
    <name evidence="1" type="ORF">CEY00_Acc03543</name>
</gene>
<accession>A0A2R6RT27</accession>
<dbReference type="STRING" id="1590841.A0A2R6RT27"/>
<keyword evidence="2" id="KW-1185">Reference proteome</keyword>
<dbReference type="EMBL" id="NKQK01000003">
    <property type="protein sequence ID" value="PSS33157.1"/>
    <property type="molecule type" value="Genomic_DNA"/>
</dbReference>
<evidence type="ECO:0000313" key="1">
    <source>
        <dbReference type="EMBL" id="PSS33157.1"/>
    </source>
</evidence>
<organism evidence="1 2">
    <name type="scientific">Actinidia chinensis var. chinensis</name>
    <name type="common">Chinese soft-hair kiwi</name>
    <dbReference type="NCBI Taxonomy" id="1590841"/>
    <lineage>
        <taxon>Eukaryota</taxon>
        <taxon>Viridiplantae</taxon>
        <taxon>Streptophyta</taxon>
        <taxon>Embryophyta</taxon>
        <taxon>Tracheophyta</taxon>
        <taxon>Spermatophyta</taxon>
        <taxon>Magnoliopsida</taxon>
        <taxon>eudicotyledons</taxon>
        <taxon>Gunneridae</taxon>
        <taxon>Pentapetalae</taxon>
        <taxon>asterids</taxon>
        <taxon>Ericales</taxon>
        <taxon>Actinidiaceae</taxon>
        <taxon>Actinidia</taxon>
    </lineage>
</organism>
<sequence>MKIANPQSSRLVWETCLKEFKCLGKVAVRLLFLHATSCGFKCNWPSMRRVCVQGNSRVGMHRAQKMIFIAAHAKLERRDFSSEAEKDAELFAMASSEGDMLNDVFADASSV</sequence>
<dbReference type="Proteomes" id="UP000241394">
    <property type="component" value="Chromosome LG3"/>
</dbReference>